<dbReference type="Pfam" id="PF07589">
    <property type="entry name" value="PEP-CTERM"/>
    <property type="match status" value="1"/>
</dbReference>
<gene>
    <name evidence="2" type="ORF">NPRO_02360</name>
</gene>
<evidence type="ECO:0000313" key="3">
    <source>
        <dbReference type="Proteomes" id="UP000662873"/>
    </source>
</evidence>
<dbReference type="AlphaFoldDB" id="A0A809S810"/>
<organism evidence="2 3">
    <name type="scientific">Candidatus Nitrosymbiomonas proteolyticus</name>
    <dbReference type="NCBI Taxonomy" id="2608984"/>
    <lineage>
        <taxon>Bacteria</taxon>
        <taxon>Bacillati</taxon>
        <taxon>Armatimonadota</taxon>
        <taxon>Armatimonadota incertae sedis</taxon>
        <taxon>Candidatus Nitrosymbiomonas</taxon>
    </lineage>
</organism>
<dbReference type="NCBIfam" id="TIGR02595">
    <property type="entry name" value="PEP_CTERM"/>
    <property type="match status" value="1"/>
</dbReference>
<dbReference type="EMBL" id="AP021858">
    <property type="protein sequence ID" value="BBO22641.1"/>
    <property type="molecule type" value="Genomic_DNA"/>
</dbReference>
<evidence type="ECO:0000259" key="1">
    <source>
        <dbReference type="Pfam" id="PF07589"/>
    </source>
</evidence>
<sequence length="184" mass="20055">MHRRWFCEERKNEKILGLLAVTSAASFGTAAVYFHATVGIDSMDEYGDPDNVVHLVDLGGGNPVTVNSVAWDVDLFADSPSYLSEISVAIMHTGLSGFTLTPGTGDNFPGSDTYTGGPDALGLVLPDGFLRLEFFEWYDDYIDDWDGVWEDGGLTFDYTVVPEPASMIALGVGFAAVMARRRRK</sequence>
<reference evidence="2" key="1">
    <citation type="journal article" name="DNA Res.">
        <title>The physiological potential of anammox bacteria as revealed by their core genome structure.</title>
        <authorList>
            <person name="Okubo T."/>
            <person name="Toyoda A."/>
            <person name="Fukuhara K."/>
            <person name="Uchiyama I."/>
            <person name="Harigaya Y."/>
            <person name="Kuroiwa M."/>
            <person name="Suzuki T."/>
            <person name="Murakami Y."/>
            <person name="Suwa Y."/>
            <person name="Takami H."/>
        </authorList>
    </citation>
    <scope>NUCLEOTIDE SEQUENCE</scope>
    <source>
        <strain evidence="2">317325-2</strain>
    </source>
</reference>
<accession>A0A809S810</accession>
<protein>
    <recommendedName>
        <fullName evidence="1">Ice-binding protein C-terminal domain-containing protein</fullName>
    </recommendedName>
</protein>
<dbReference type="Proteomes" id="UP000662873">
    <property type="component" value="Chromosome"/>
</dbReference>
<proteinExistence type="predicted"/>
<name>A0A809S810_9BACT</name>
<evidence type="ECO:0000313" key="2">
    <source>
        <dbReference type="EMBL" id="BBO22641.1"/>
    </source>
</evidence>
<dbReference type="InterPro" id="IPR013424">
    <property type="entry name" value="Ice-binding_C"/>
</dbReference>
<dbReference type="KEGG" id="npy:NPRO_02360"/>
<feature type="domain" description="Ice-binding protein C-terminal" evidence="1">
    <location>
        <begin position="161"/>
        <end position="182"/>
    </location>
</feature>